<dbReference type="KEGG" id="vg:26633375"/>
<dbReference type="GeneID" id="26633375"/>
<evidence type="ECO:0000313" key="1">
    <source>
        <dbReference type="EMBL" id="ALA13165.1"/>
    </source>
</evidence>
<organism evidence="1 2">
    <name type="scientific">Bacillus phage TsarBomba</name>
    <dbReference type="NCBI Taxonomy" id="1690456"/>
    <lineage>
        <taxon>Viruses</taxon>
        <taxon>Duplodnaviria</taxon>
        <taxon>Heunggongvirae</taxon>
        <taxon>Uroviricota</taxon>
        <taxon>Caudoviricetes</taxon>
        <taxon>Herelleviridae</taxon>
        <taxon>Bastillevirinae</taxon>
        <taxon>Tsarbombavirus</taxon>
        <taxon>Tsarbombavirus tsarbomba</taxon>
    </lineage>
</organism>
<dbReference type="EMBL" id="KT224359">
    <property type="protein sequence ID" value="ALA13165.1"/>
    <property type="molecule type" value="Genomic_DNA"/>
</dbReference>
<dbReference type="RefSeq" id="YP_009206884.1">
    <property type="nucleotide sequence ID" value="NC_028890.1"/>
</dbReference>
<evidence type="ECO:0000313" key="2">
    <source>
        <dbReference type="Proteomes" id="UP000204602"/>
    </source>
</evidence>
<name>A0A0K2D085_9CAUD</name>
<dbReference type="OrthoDB" id="26137at10239"/>
<sequence>MARQLKSVEVTTILNEKAYVPLEIFNTFGVPDAPDSIVGNYIKGSGAPMMKVNPMEDMSGAFYFINPQMIVKMVPKY</sequence>
<protein>
    <submittedName>
        <fullName evidence="1">Uncharacterized protein</fullName>
    </submittedName>
</protein>
<accession>A0A0K2D085</accession>
<proteinExistence type="predicted"/>
<dbReference type="InterPro" id="IPR055633">
    <property type="entry name" value="DUF7209"/>
</dbReference>
<gene>
    <name evidence="1" type="ORF">TSARBOMBA_49</name>
</gene>
<dbReference type="Proteomes" id="UP000204602">
    <property type="component" value="Segment"/>
</dbReference>
<dbReference type="Pfam" id="PF23839">
    <property type="entry name" value="DUF7209"/>
    <property type="match status" value="1"/>
</dbReference>
<keyword evidence="2" id="KW-1185">Reference proteome</keyword>
<reference evidence="1 2" key="1">
    <citation type="journal article" date="2015" name="Genome Announc.">
        <title>Complete Genome Sequence of Bacillus cereus Group Phage TsarBomba.</title>
        <authorList>
            <person name="Erill I."/>
            <person name="Caruso S.M."/>
        </authorList>
    </citation>
    <scope>NUCLEOTIDE SEQUENCE [LARGE SCALE GENOMIC DNA]</scope>
</reference>